<keyword evidence="2" id="KW-1133">Transmembrane helix</keyword>
<gene>
    <name evidence="3" type="ORF">GMA10_04345</name>
</gene>
<dbReference type="RefSeq" id="WP_129315657.1">
    <property type="nucleotide sequence ID" value="NZ_CP197643.1"/>
</dbReference>
<proteinExistence type="predicted"/>
<feature type="transmembrane region" description="Helical" evidence="2">
    <location>
        <begin position="39"/>
        <end position="59"/>
    </location>
</feature>
<feature type="transmembrane region" description="Helical" evidence="2">
    <location>
        <begin position="117"/>
        <end position="137"/>
    </location>
</feature>
<name>A0A7K1LGY3_9MICC</name>
<feature type="compositionally biased region" description="Basic and acidic residues" evidence="1">
    <location>
        <begin position="143"/>
        <end position="164"/>
    </location>
</feature>
<evidence type="ECO:0000256" key="1">
    <source>
        <dbReference type="SAM" id="MobiDB-lite"/>
    </source>
</evidence>
<dbReference type="OrthoDB" id="3257239at2"/>
<feature type="region of interest" description="Disordered" evidence="1">
    <location>
        <begin position="143"/>
        <end position="180"/>
    </location>
</feature>
<keyword evidence="2" id="KW-0472">Membrane</keyword>
<dbReference type="Pfam" id="PF11377">
    <property type="entry name" value="DUF3180"/>
    <property type="match status" value="1"/>
</dbReference>
<comment type="caution">
    <text evidence="3">The sequence shown here is derived from an EMBL/GenBank/DDBJ whole genome shotgun (WGS) entry which is preliminary data.</text>
</comment>
<evidence type="ECO:0000313" key="4">
    <source>
        <dbReference type="Proteomes" id="UP000462152"/>
    </source>
</evidence>
<keyword evidence="4" id="KW-1185">Reference proteome</keyword>
<reference evidence="3 4" key="1">
    <citation type="submission" date="2019-12" db="EMBL/GenBank/DDBJ databases">
        <authorList>
            <person name="Li J."/>
            <person name="Shi Y."/>
            <person name="Xu G."/>
            <person name="Xiao D."/>
            <person name="Ran X."/>
        </authorList>
    </citation>
    <scope>NUCLEOTIDE SEQUENCE [LARGE SCALE GENOMIC DNA]</scope>
    <source>
        <strain evidence="3 4">JCM 15915</strain>
    </source>
</reference>
<sequence>MKPLRYRWLALIAAVALAAGGLATGIWPDFREVGFILPWPTLAVSVLLAAAALALGWKVRAHVKDPKHKPIEPIVASRIAVLAQTCAVYGALLFGWAAGIVAYELALLRFRPASDTLLLSLANVVVGAMVCIAGCLAETWCKRPPDDSDRSESDQDVTTRRGSDQDIPEGEGGYARNRRD</sequence>
<dbReference type="InterPro" id="IPR021517">
    <property type="entry name" value="DUF3180"/>
</dbReference>
<accession>A0A7K1LGY3</accession>
<keyword evidence="2" id="KW-0812">Transmembrane</keyword>
<dbReference type="EMBL" id="WOGT01000002">
    <property type="protein sequence ID" value="MUN54449.1"/>
    <property type="molecule type" value="Genomic_DNA"/>
</dbReference>
<dbReference type="AlphaFoldDB" id="A0A7K1LGY3"/>
<protein>
    <submittedName>
        <fullName evidence="3">DUF3180 family protein</fullName>
    </submittedName>
</protein>
<dbReference type="Proteomes" id="UP000462152">
    <property type="component" value="Unassembled WGS sequence"/>
</dbReference>
<evidence type="ECO:0000256" key="2">
    <source>
        <dbReference type="SAM" id="Phobius"/>
    </source>
</evidence>
<feature type="transmembrane region" description="Helical" evidence="2">
    <location>
        <begin position="79"/>
        <end position="105"/>
    </location>
</feature>
<evidence type="ECO:0000313" key="3">
    <source>
        <dbReference type="EMBL" id="MUN54449.1"/>
    </source>
</evidence>
<organism evidence="3 4">
    <name type="scientific">Rothia koreensis</name>
    <dbReference type="NCBI Taxonomy" id="592378"/>
    <lineage>
        <taxon>Bacteria</taxon>
        <taxon>Bacillati</taxon>
        <taxon>Actinomycetota</taxon>
        <taxon>Actinomycetes</taxon>
        <taxon>Micrococcales</taxon>
        <taxon>Micrococcaceae</taxon>
        <taxon>Rothia</taxon>
    </lineage>
</organism>